<evidence type="ECO:0000313" key="1">
    <source>
        <dbReference type="EMBL" id="CCM06410.1"/>
    </source>
</evidence>
<sequence length="207" mass="22282">MSRGGAIAEADVERHADREKRGEWGHLWEERVSRVHPSICPSVRHARRHLAASTDRDTRCWTLGAGLATMPRTTDGGCTHATAQAPDAPRDIAVAHSSHRDVRAVQIDLHGHRWGSPGIRAGPVWLRRAFGTAARCAHPSLLLAPEDTACPRSTRIPPIQILLERVAAGSTASTAGASASLLAARAAAERAVANLPCRSFRIDEISR</sequence>
<accession>J4GX83</accession>
<proteinExistence type="predicted"/>
<dbReference type="RefSeq" id="XP_012185693.1">
    <property type="nucleotide sequence ID" value="XM_012330303.1"/>
</dbReference>
<dbReference type="EMBL" id="HE797320">
    <property type="protein sequence ID" value="CCM06410.1"/>
    <property type="molecule type" value="Genomic_DNA"/>
</dbReference>
<dbReference type="GeneID" id="24101310"/>
<dbReference type="InParanoid" id="J4GX83"/>
<evidence type="ECO:0000313" key="2">
    <source>
        <dbReference type="Proteomes" id="UP000006352"/>
    </source>
</evidence>
<reference evidence="1 2" key="1">
    <citation type="journal article" date="2012" name="Appl. Environ. Microbiol.">
        <title>Short-read sequencing for genomic analysis of the brown rot fungus Fibroporia radiculosa.</title>
        <authorList>
            <person name="Tang J.D."/>
            <person name="Perkins A.D."/>
            <person name="Sonstegard T.S."/>
            <person name="Schroeder S.G."/>
            <person name="Burgess S.C."/>
            <person name="Diehl S.V."/>
        </authorList>
    </citation>
    <scope>NUCLEOTIDE SEQUENCE [LARGE SCALE GENOMIC DNA]</scope>
    <source>
        <strain evidence="1 2">TFFH 294</strain>
    </source>
</reference>
<protein>
    <submittedName>
        <fullName evidence="1">Uncharacterized protein</fullName>
    </submittedName>
</protein>
<gene>
    <name evidence="1" type="ORF">FIBRA_08671</name>
</gene>
<dbReference type="AlphaFoldDB" id="J4GX83"/>
<name>J4GX83_9APHY</name>
<keyword evidence="2" id="KW-1185">Reference proteome</keyword>
<dbReference type="Proteomes" id="UP000006352">
    <property type="component" value="Unassembled WGS sequence"/>
</dbReference>
<dbReference type="HOGENOM" id="CLU_1326395_0_0_1"/>
<organism evidence="1 2">
    <name type="scientific">Fibroporia radiculosa</name>
    <dbReference type="NCBI Taxonomy" id="599839"/>
    <lineage>
        <taxon>Eukaryota</taxon>
        <taxon>Fungi</taxon>
        <taxon>Dikarya</taxon>
        <taxon>Basidiomycota</taxon>
        <taxon>Agaricomycotina</taxon>
        <taxon>Agaricomycetes</taxon>
        <taxon>Polyporales</taxon>
        <taxon>Fibroporiaceae</taxon>
        <taxon>Fibroporia</taxon>
    </lineage>
</organism>